<dbReference type="Gene3D" id="3.40.50.150">
    <property type="entry name" value="Vaccinia Virus protein VP39"/>
    <property type="match status" value="1"/>
</dbReference>
<dbReference type="PANTHER" id="PTHR43861">
    <property type="entry name" value="TRANS-ACONITATE 2-METHYLTRANSFERASE-RELATED"/>
    <property type="match status" value="1"/>
</dbReference>
<comment type="caution">
    <text evidence="3">The sequence shown here is derived from an EMBL/GenBank/DDBJ whole genome shotgun (WGS) entry which is preliminary data.</text>
</comment>
<evidence type="ECO:0000256" key="1">
    <source>
        <dbReference type="ARBA" id="ARBA00022679"/>
    </source>
</evidence>
<dbReference type="Proteomes" id="UP001243195">
    <property type="component" value="Unassembled WGS sequence"/>
</dbReference>
<reference evidence="3" key="1">
    <citation type="submission" date="2023-08" db="EMBL/GenBank/DDBJ databases">
        <title>Emergence of clinically-relevant ST2 carbapenem-resistant Acinetobacter baumannii strains in hospital sewages in Zhejiang, East of China.</title>
        <authorList>
            <person name="Kaichao C."/>
            <person name="Zhang R."/>
        </authorList>
    </citation>
    <scope>NUCLEOTIDE SEQUENCE</scope>
    <source>
        <strain evidence="3">M-SY-60</strain>
    </source>
</reference>
<dbReference type="EMBL" id="JAVIDA010000020">
    <property type="protein sequence ID" value="MDQ9072470.1"/>
    <property type="molecule type" value="Genomic_DNA"/>
</dbReference>
<dbReference type="InterPro" id="IPR029063">
    <property type="entry name" value="SAM-dependent_MTases_sf"/>
</dbReference>
<gene>
    <name evidence="3" type="ORF">RFH51_13495</name>
</gene>
<dbReference type="Pfam" id="PF13649">
    <property type="entry name" value="Methyltransf_25"/>
    <property type="match status" value="1"/>
</dbReference>
<dbReference type="GO" id="GO:0032259">
    <property type="term" value="P:methylation"/>
    <property type="evidence" value="ECO:0007669"/>
    <property type="project" value="UniProtKB-KW"/>
</dbReference>
<evidence type="ECO:0000313" key="3">
    <source>
        <dbReference type="EMBL" id="MDQ9072470.1"/>
    </source>
</evidence>
<accession>A0AAW8JML9</accession>
<name>A0AAW8JML9_9GAMM</name>
<dbReference type="GO" id="GO:0008168">
    <property type="term" value="F:methyltransferase activity"/>
    <property type="evidence" value="ECO:0007669"/>
    <property type="project" value="UniProtKB-KW"/>
</dbReference>
<dbReference type="PANTHER" id="PTHR43861:SF6">
    <property type="entry name" value="METHYLTRANSFERASE TYPE 11"/>
    <property type="match status" value="1"/>
</dbReference>
<dbReference type="SUPFAM" id="SSF53335">
    <property type="entry name" value="S-adenosyl-L-methionine-dependent methyltransferases"/>
    <property type="match status" value="1"/>
</dbReference>
<dbReference type="CDD" id="cd02440">
    <property type="entry name" value="AdoMet_MTases"/>
    <property type="match status" value="1"/>
</dbReference>
<feature type="domain" description="Methyltransferase" evidence="2">
    <location>
        <begin position="47"/>
        <end position="144"/>
    </location>
</feature>
<evidence type="ECO:0000313" key="4">
    <source>
        <dbReference type="Proteomes" id="UP001243195"/>
    </source>
</evidence>
<dbReference type="InterPro" id="IPR041698">
    <property type="entry name" value="Methyltransf_25"/>
</dbReference>
<keyword evidence="3" id="KW-0489">Methyltransferase</keyword>
<organism evidence="3 4">
    <name type="scientific">Acinetobacter gerneri</name>
    <dbReference type="NCBI Taxonomy" id="202952"/>
    <lineage>
        <taxon>Bacteria</taxon>
        <taxon>Pseudomonadati</taxon>
        <taxon>Pseudomonadota</taxon>
        <taxon>Gammaproteobacteria</taxon>
        <taxon>Moraxellales</taxon>
        <taxon>Moraxellaceae</taxon>
        <taxon>Acinetobacter</taxon>
    </lineage>
</organism>
<sequence length="224" mass="25778">MAKDFSNQKVVDGYDDHIRKLIPGYELIHQNVHAILKQYLSENAHIVVVGCGTGYELQYLSETFPQWKFTAIDPSLNMIEKAKALCNQHNAQHKIEFIHADNQILKQYPDKFDAALSILVSHFVDFQSKAQFFSDIAQSLKNQGILLSYDLMKIHDQNEINILKNLVQEIGLTIQQSENMAQRLVDDFYLISTEELQELFIKAGFSSAKSFMQVLNYYGWIAKK</sequence>
<protein>
    <submittedName>
        <fullName evidence="3">Methyltransferase domain-containing protein</fullName>
    </submittedName>
</protein>
<dbReference type="AlphaFoldDB" id="A0AAW8JML9"/>
<proteinExistence type="predicted"/>
<evidence type="ECO:0000259" key="2">
    <source>
        <dbReference type="Pfam" id="PF13649"/>
    </source>
</evidence>
<dbReference type="RefSeq" id="WP_308956836.1">
    <property type="nucleotide sequence ID" value="NZ_JAVICY010000023.1"/>
</dbReference>
<keyword evidence="1" id="KW-0808">Transferase</keyword>